<dbReference type="EMBL" id="JADGJD010001694">
    <property type="protein sequence ID" value="KAJ3038831.1"/>
    <property type="molecule type" value="Genomic_DNA"/>
</dbReference>
<protein>
    <submittedName>
        <fullName evidence="1">Uncharacterized protein</fullName>
    </submittedName>
</protein>
<comment type="caution">
    <text evidence="1">The sequence shown here is derived from an EMBL/GenBank/DDBJ whole genome shotgun (WGS) entry which is preliminary data.</text>
</comment>
<sequence length="115" mass="12571">AMDRLLRNAYACGSSQDTPLWTLTDRKVAGSAWFRAVWKTVTGMDAWASSFRAGGATQMALAGNMPETIGKVGMWNSTAWENYVRKRPGLVIAELLNGLSDSGAEAMRSRLERNS</sequence>
<organism evidence="1 2">
    <name type="scientific">Rhizophlyctis rosea</name>
    <dbReference type="NCBI Taxonomy" id="64517"/>
    <lineage>
        <taxon>Eukaryota</taxon>
        <taxon>Fungi</taxon>
        <taxon>Fungi incertae sedis</taxon>
        <taxon>Chytridiomycota</taxon>
        <taxon>Chytridiomycota incertae sedis</taxon>
        <taxon>Chytridiomycetes</taxon>
        <taxon>Rhizophlyctidales</taxon>
        <taxon>Rhizophlyctidaceae</taxon>
        <taxon>Rhizophlyctis</taxon>
    </lineage>
</organism>
<feature type="non-terminal residue" evidence="1">
    <location>
        <position position="1"/>
    </location>
</feature>
<keyword evidence="2" id="KW-1185">Reference proteome</keyword>
<evidence type="ECO:0000313" key="1">
    <source>
        <dbReference type="EMBL" id="KAJ3038831.1"/>
    </source>
</evidence>
<proteinExistence type="predicted"/>
<name>A0AAD5S425_9FUNG</name>
<reference evidence="1" key="1">
    <citation type="submission" date="2020-05" db="EMBL/GenBank/DDBJ databases">
        <title>Phylogenomic resolution of chytrid fungi.</title>
        <authorList>
            <person name="Stajich J.E."/>
            <person name="Amses K."/>
            <person name="Simmons R."/>
            <person name="Seto K."/>
            <person name="Myers J."/>
            <person name="Bonds A."/>
            <person name="Quandt C.A."/>
            <person name="Barry K."/>
            <person name="Liu P."/>
            <person name="Grigoriev I."/>
            <person name="Longcore J.E."/>
            <person name="James T.Y."/>
        </authorList>
    </citation>
    <scope>NUCLEOTIDE SEQUENCE</scope>
    <source>
        <strain evidence="1">JEL0318</strain>
    </source>
</reference>
<accession>A0AAD5S425</accession>
<dbReference type="Proteomes" id="UP001212841">
    <property type="component" value="Unassembled WGS sequence"/>
</dbReference>
<evidence type="ECO:0000313" key="2">
    <source>
        <dbReference type="Proteomes" id="UP001212841"/>
    </source>
</evidence>
<gene>
    <name evidence="1" type="ORF">HK097_003027</name>
</gene>
<dbReference type="AlphaFoldDB" id="A0AAD5S425"/>